<comment type="caution">
    <text evidence="1">The sequence shown here is derived from an EMBL/GenBank/DDBJ whole genome shotgun (WGS) entry which is preliminary data.</text>
</comment>
<accession>A0A433TYV2</accession>
<protein>
    <submittedName>
        <fullName evidence="1">Uncharacterized protein</fullName>
    </submittedName>
</protein>
<dbReference type="PANTHER" id="PTHR37984">
    <property type="entry name" value="PROTEIN CBG26694"/>
    <property type="match status" value="1"/>
</dbReference>
<dbReference type="EMBL" id="RQTK01000129">
    <property type="protein sequence ID" value="RUS86759.1"/>
    <property type="molecule type" value="Genomic_DNA"/>
</dbReference>
<dbReference type="PANTHER" id="PTHR37984:SF9">
    <property type="entry name" value="INTEGRASE CATALYTIC DOMAIN-CONTAINING PROTEIN"/>
    <property type="match status" value="1"/>
</dbReference>
<dbReference type="AlphaFoldDB" id="A0A433TYV2"/>
<sequence length="239" mass="27118">MHIVCKRFFIDTFDIGEKSLQGVLDRKQENSSMEDMRGKGPAAITAQQVAQVFIKSHCVQRIFICQVCLTGFTSWCFDTNDGAEDPKTRTQMHKAEKARPEKFVDTGLPLNIIGRESCRSLGLSLDQLLFDNVHKVFDGMKADVPQQKSCQQLCREFPDLFNKELGTKDFQLEIKFKPDTQPVFHKPRPVPIAVQKDLDAALQARINKGIWEPAQFNMAPLLSQLERDSTGAIKYQSLQ</sequence>
<reference evidence="1 2" key="1">
    <citation type="submission" date="2019-01" db="EMBL/GenBank/DDBJ databases">
        <title>A draft genome assembly of the solar-powered sea slug Elysia chlorotica.</title>
        <authorList>
            <person name="Cai H."/>
            <person name="Li Q."/>
            <person name="Fang X."/>
            <person name="Li J."/>
            <person name="Curtis N.E."/>
            <person name="Altenburger A."/>
            <person name="Shibata T."/>
            <person name="Feng M."/>
            <person name="Maeda T."/>
            <person name="Schwartz J.A."/>
            <person name="Shigenobu S."/>
            <person name="Lundholm N."/>
            <person name="Nishiyama T."/>
            <person name="Yang H."/>
            <person name="Hasebe M."/>
            <person name="Li S."/>
            <person name="Pierce S.K."/>
            <person name="Wang J."/>
        </authorList>
    </citation>
    <scope>NUCLEOTIDE SEQUENCE [LARGE SCALE GENOMIC DNA]</scope>
    <source>
        <strain evidence="1">EC2010</strain>
        <tissue evidence="1">Whole organism of an adult</tissue>
    </source>
</reference>
<dbReference type="InterPro" id="IPR050951">
    <property type="entry name" value="Retrovirus_Pol_polyprotein"/>
</dbReference>
<proteinExistence type="predicted"/>
<dbReference type="Proteomes" id="UP000271974">
    <property type="component" value="Unassembled WGS sequence"/>
</dbReference>
<gene>
    <name evidence="1" type="ORF">EGW08_005482</name>
</gene>
<evidence type="ECO:0000313" key="2">
    <source>
        <dbReference type="Proteomes" id="UP000271974"/>
    </source>
</evidence>
<dbReference type="STRING" id="188477.A0A433TYV2"/>
<evidence type="ECO:0000313" key="1">
    <source>
        <dbReference type="EMBL" id="RUS86759.1"/>
    </source>
</evidence>
<keyword evidence="2" id="KW-1185">Reference proteome</keyword>
<name>A0A433TYV2_ELYCH</name>
<organism evidence="1 2">
    <name type="scientific">Elysia chlorotica</name>
    <name type="common">Eastern emerald elysia</name>
    <name type="synonym">Sea slug</name>
    <dbReference type="NCBI Taxonomy" id="188477"/>
    <lineage>
        <taxon>Eukaryota</taxon>
        <taxon>Metazoa</taxon>
        <taxon>Spiralia</taxon>
        <taxon>Lophotrochozoa</taxon>
        <taxon>Mollusca</taxon>
        <taxon>Gastropoda</taxon>
        <taxon>Heterobranchia</taxon>
        <taxon>Euthyneura</taxon>
        <taxon>Panpulmonata</taxon>
        <taxon>Sacoglossa</taxon>
        <taxon>Placobranchoidea</taxon>
        <taxon>Plakobranchidae</taxon>
        <taxon>Elysia</taxon>
    </lineage>
</organism>
<dbReference type="OrthoDB" id="6130485at2759"/>